<organism evidence="2 3">
    <name type="scientific">Porphyra umbilicalis</name>
    <name type="common">Purple laver</name>
    <name type="synonym">Red alga</name>
    <dbReference type="NCBI Taxonomy" id="2786"/>
    <lineage>
        <taxon>Eukaryota</taxon>
        <taxon>Rhodophyta</taxon>
        <taxon>Bangiophyceae</taxon>
        <taxon>Bangiales</taxon>
        <taxon>Bangiaceae</taxon>
        <taxon>Porphyra</taxon>
    </lineage>
</organism>
<feature type="region of interest" description="Disordered" evidence="1">
    <location>
        <begin position="1"/>
        <end position="90"/>
    </location>
</feature>
<feature type="compositionally biased region" description="Basic and acidic residues" evidence="1">
    <location>
        <begin position="128"/>
        <end position="142"/>
    </location>
</feature>
<evidence type="ECO:0000256" key="1">
    <source>
        <dbReference type="SAM" id="MobiDB-lite"/>
    </source>
</evidence>
<name>A0A1X6PER6_PORUM</name>
<feature type="region of interest" description="Disordered" evidence="1">
    <location>
        <begin position="128"/>
        <end position="151"/>
    </location>
</feature>
<dbReference type="Proteomes" id="UP000218209">
    <property type="component" value="Unassembled WGS sequence"/>
</dbReference>
<sequence length="151" mass="16309">MADIVPPPPVGGVPVSVEGDEDGSNADAGDDGNDGDDDTARGDGHGGDEGTTDDWMAGVNEELHPGDGEEPLEGDEGETELAAGSEDEEDMQFPAYLAARAAEWLEFQRAHAERRRRALARTSEMLRLREAQRTAQRATEKDDNVDDEEEE</sequence>
<evidence type="ECO:0000313" key="3">
    <source>
        <dbReference type="Proteomes" id="UP000218209"/>
    </source>
</evidence>
<feature type="compositionally biased region" description="Pro residues" evidence="1">
    <location>
        <begin position="1"/>
        <end position="11"/>
    </location>
</feature>
<feature type="compositionally biased region" description="Acidic residues" evidence="1">
    <location>
        <begin position="68"/>
        <end position="90"/>
    </location>
</feature>
<feature type="compositionally biased region" description="Basic and acidic residues" evidence="1">
    <location>
        <begin position="38"/>
        <end position="48"/>
    </location>
</feature>
<protein>
    <submittedName>
        <fullName evidence="2">Uncharacterized protein</fullName>
    </submittedName>
</protein>
<keyword evidence="3" id="KW-1185">Reference proteome</keyword>
<dbReference type="EMBL" id="KV918793">
    <property type="protein sequence ID" value="OSX79330.1"/>
    <property type="molecule type" value="Genomic_DNA"/>
</dbReference>
<feature type="compositionally biased region" description="Acidic residues" evidence="1">
    <location>
        <begin position="18"/>
        <end position="37"/>
    </location>
</feature>
<gene>
    <name evidence="2" type="ORF">BU14_0081s0009</name>
</gene>
<dbReference type="AlphaFoldDB" id="A0A1X6PER6"/>
<proteinExistence type="predicted"/>
<reference evidence="2 3" key="1">
    <citation type="submission" date="2017-03" db="EMBL/GenBank/DDBJ databases">
        <title>WGS assembly of Porphyra umbilicalis.</title>
        <authorList>
            <person name="Brawley S.H."/>
            <person name="Blouin N.A."/>
            <person name="Ficko-Blean E."/>
            <person name="Wheeler G.L."/>
            <person name="Lohr M."/>
            <person name="Goodson H.V."/>
            <person name="Jenkins J.W."/>
            <person name="Blaby-Haas C.E."/>
            <person name="Helliwell K.E."/>
            <person name="Chan C."/>
            <person name="Marriage T."/>
            <person name="Bhattacharya D."/>
            <person name="Klein A.S."/>
            <person name="Badis Y."/>
            <person name="Brodie J."/>
            <person name="Cao Y."/>
            <person name="Collen J."/>
            <person name="Dittami S.M."/>
            <person name="Gachon C.M."/>
            <person name="Green B.R."/>
            <person name="Karpowicz S."/>
            <person name="Kim J.W."/>
            <person name="Kudahl U."/>
            <person name="Lin S."/>
            <person name="Michel G."/>
            <person name="Mittag M."/>
            <person name="Olson B.J."/>
            <person name="Pangilinan J."/>
            <person name="Peng Y."/>
            <person name="Qiu H."/>
            <person name="Shu S."/>
            <person name="Singer J.T."/>
            <person name="Smith A.G."/>
            <person name="Sprecher B.N."/>
            <person name="Wagner V."/>
            <person name="Wang W."/>
            <person name="Wang Z.-Y."/>
            <person name="Yan J."/>
            <person name="Yarish C."/>
            <person name="Zoeuner-Riek S."/>
            <person name="Zhuang Y."/>
            <person name="Zou Y."/>
            <person name="Lindquist E.A."/>
            <person name="Grimwood J."/>
            <person name="Barry K."/>
            <person name="Rokhsar D.S."/>
            <person name="Schmutz J."/>
            <person name="Stiller J.W."/>
            <person name="Grossman A.R."/>
            <person name="Prochnik S.E."/>
        </authorList>
    </citation>
    <scope>NUCLEOTIDE SEQUENCE [LARGE SCALE GENOMIC DNA]</scope>
    <source>
        <strain evidence="2">4086291</strain>
    </source>
</reference>
<evidence type="ECO:0000313" key="2">
    <source>
        <dbReference type="EMBL" id="OSX79330.1"/>
    </source>
</evidence>
<accession>A0A1X6PER6</accession>